<evidence type="ECO:0000313" key="4">
    <source>
        <dbReference type="Proteomes" id="UP000002051"/>
    </source>
</evidence>
<evidence type="ECO:0000313" key="3">
    <source>
        <dbReference type="EnsemblPlants" id="AES63839"/>
    </source>
</evidence>
<dbReference type="AlphaFoldDB" id="G7IPU4"/>
<dbReference type="EnsemblPlants" id="AES63839">
    <property type="protein sequence ID" value="AES63839"/>
    <property type="gene ID" value="MTR_2g013890"/>
</dbReference>
<dbReference type="EMBL" id="CM001218">
    <property type="protein sequence ID" value="AES63839.1"/>
    <property type="molecule type" value="Genomic_DNA"/>
</dbReference>
<protein>
    <submittedName>
        <fullName evidence="2 3">Uncharacterized protein</fullName>
    </submittedName>
</protein>
<reference evidence="3" key="3">
    <citation type="submission" date="2015-04" db="UniProtKB">
        <authorList>
            <consortium name="EnsemblPlants"/>
        </authorList>
    </citation>
    <scope>IDENTIFICATION</scope>
    <source>
        <strain evidence="3">cv. Jemalong A17</strain>
    </source>
</reference>
<gene>
    <name evidence="2" type="ordered locus">MTR_2g013890</name>
</gene>
<feature type="region of interest" description="Disordered" evidence="1">
    <location>
        <begin position="1"/>
        <end position="29"/>
    </location>
</feature>
<dbReference type="PaxDb" id="3880-AES63839"/>
<accession>G7IPU4</accession>
<proteinExistence type="predicted"/>
<evidence type="ECO:0000256" key="1">
    <source>
        <dbReference type="SAM" id="MobiDB-lite"/>
    </source>
</evidence>
<dbReference type="HOGENOM" id="CLU_2674767_0_0_1"/>
<evidence type="ECO:0000313" key="2">
    <source>
        <dbReference type="EMBL" id="AES63839.1"/>
    </source>
</evidence>
<organism evidence="2 4">
    <name type="scientific">Medicago truncatula</name>
    <name type="common">Barrel medic</name>
    <name type="synonym">Medicago tribuloides</name>
    <dbReference type="NCBI Taxonomy" id="3880"/>
    <lineage>
        <taxon>Eukaryota</taxon>
        <taxon>Viridiplantae</taxon>
        <taxon>Streptophyta</taxon>
        <taxon>Embryophyta</taxon>
        <taxon>Tracheophyta</taxon>
        <taxon>Spermatophyta</taxon>
        <taxon>Magnoliopsida</taxon>
        <taxon>eudicotyledons</taxon>
        <taxon>Gunneridae</taxon>
        <taxon>Pentapetalae</taxon>
        <taxon>rosids</taxon>
        <taxon>fabids</taxon>
        <taxon>Fabales</taxon>
        <taxon>Fabaceae</taxon>
        <taxon>Papilionoideae</taxon>
        <taxon>50 kb inversion clade</taxon>
        <taxon>NPAAA clade</taxon>
        <taxon>Hologalegina</taxon>
        <taxon>IRL clade</taxon>
        <taxon>Trifolieae</taxon>
        <taxon>Medicago</taxon>
    </lineage>
</organism>
<dbReference type="Proteomes" id="UP000002051">
    <property type="component" value="Chromosome 2"/>
</dbReference>
<keyword evidence="4" id="KW-1185">Reference proteome</keyword>
<sequence length="75" mass="8824">MARNSFQGRTRGISGSIPRGNNTWSMRMPLRMSRITRPPLVGQKPMRKPKKKKVIFTTRLLDNFFFFFFYKSAPP</sequence>
<reference evidence="2 4" key="2">
    <citation type="journal article" date="2014" name="BMC Genomics">
        <title>An improved genome release (version Mt4.0) for the model legume Medicago truncatula.</title>
        <authorList>
            <person name="Tang H."/>
            <person name="Krishnakumar V."/>
            <person name="Bidwell S."/>
            <person name="Rosen B."/>
            <person name="Chan A."/>
            <person name="Zhou S."/>
            <person name="Gentzbittel L."/>
            <person name="Childs K.L."/>
            <person name="Yandell M."/>
            <person name="Gundlach H."/>
            <person name="Mayer K.F."/>
            <person name="Schwartz D.C."/>
            <person name="Town C.D."/>
        </authorList>
    </citation>
    <scope>GENOME REANNOTATION</scope>
    <source>
        <strain evidence="3 4">cv. Jemalong A17</strain>
    </source>
</reference>
<name>G7IPU4_MEDTR</name>
<reference evidence="2 4" key="1">
    <citation type="journal article" date="2011" name="Nature">
        <title>The Medicago genome provides insight into the evolution of rhizobial symbioses.</title>
        <authorList>
            <person name="Young N.D."/>
            <person name="Debelle F."/>
            <person name="Oldroyd G.E."/>
            <person name="Geurts R."/>
            <person name="Cannon S.B."/>
            <person name="Udvardi M.K."/>
            <person name="Benedito V.A."/>
            <person name="Mayer K.F."/>
            <person name="Gouzy J."/>
            <person name="Schoof H."/>
            <person name="Van de Peer Y."/>
            <person name="Proost S."/>
            <person name="Cook D.R."/>
            <person name="Meyers B.C."/>
            <person name="Spannagl M."/>
            <person name="Cheung F."/>
            <person name="De Mita S."/>
            <person name="Krishnakumar V."/>
            <person name="Gundlach H."/>
            <person name="Zhou S."/>
            <person name="Mudge J."/>
            <person name="Bharti A.K."/>
            <person name="Murray J.D."/>
            <person name="Naoumkina M.A."/>
            <person name="Rosen B."/>
            <person name="Silverstein K.A."/>
            <person name="Tang H."/>
            <person name="Rombauts S."/>
            <person name="Zhao P.X."/>
            <person name="Zhou P."/>
            <person name="Barbe V."/>
            <person name="Bardou P."/>
            <person name="Bechner M."/>
            <person name="Bellec A."/>
            <person name="Berger A."/>
            <person name="Berges H."/>
            <person name="Bidwell S."/>
            <person name="Bisseling T."/>
            <person name="Choisne N."/>
            <person name="Couloux A."/>
            <person name="Denny R."/>
            <person name="Deshpande S."/>
            <person name="Dai X."/>
            <person name="Doyle J.J."/>
            <person name="Dudez A.M."/>
            <person name="Farmer A.D."/>
            <person name="Fouteau S."/>
            <person name="Franken C."/>
            <person name="Gibelin C."/>
            <person name="Gish J."/>
            <person name="Goldstein S."/>
            <person name="Gonzalez A.J."/>
            <person name="Green P.J."/>
            <person name="Hallab A."/>
            <person name="Hartog M."/>
            <person name="Hua A."/>
            <person name="Humphray S.J."/>
            <person name="Jeong D.H."/>
            <person name="Jing Y."/>
            <person name="Jocker A."/>
            <person name="Kenton S.M."/>
            <person name="Kim D.J."/>
            <person name="Klee K."/>
            <person name="Lai H."/>
            <person name="Lang C."/>
            <person name="Lin S."/>
            <person name="Macmil S.L."/>
            <person name="Magdelenat G."/>
            <person name="Matthews L."/>
            <person name="McCorrison J."/>
            <person name="Monaghan E.L."/>
            <person name="Mun J.H."/>
            <person name="Najar F.Z."/>
            <person name="Nicholson C."/>
            <person name="Noirot C."/>
            <person name="O'Bleness M."/>
            <person name="Paule C.R."/>
            <person name="Poulain J."/>
            <person name="Prion F."/>
            <person name="Qin B."/>
            <person name="Qu C."/>
            <person name="Retzel E.F."/>
            <person name="Riddle C."/>
            <person name="Sallet E."/>
            <person name="Samain S."/>
            <person name="Samson N."/>
            <person name="Sanders I."/>
            <person name="Saurat O."/>
            <person name="Scarpelli C."/>
            <person name="Schiex T."/>
            <person name="Segurens B."/>
            <person name="Severin A.J."/>
            <person name="Sherrier D.J."/>
            <person name="Shi R."/>
            <person name="Sims S."/>
            <person name="Singer S.R."/>
            <person name="Sinharoy S."/>
            <person name="Sterck L."/>
            <person name="Viollet A."/>
            <person name="Wang B.B."/>
            <person name="Wang K."/>
            <person name="Wang M."/>
            <person name="Wang X."/>
            <person name="Warfsmann J."/>
            <person name="Weissenbach J."/>
            <person name="White D.D."/>
            <person name="White J.D."/>
            <person name="Wiley G.B."/>
            <person name="Wincker P."/>
            <person name="Xing Y."/>
            <person name="Yang L."/>
            <person name="Yao Z."/>
            <person name="Ying F."/>
            <person name="Zhai J."/>
            <person name="Zhou L."/>
            <person name="Zuber A."/>
            <person name="Denarie J."/>
            <person name="Dixon R.A."/>
            <person name="May G.D."/>
            <person name="Schwartz D.C."/>
            <person name="Rogers J."/>
            <person name="Quetier F."/>
            <person name="Town C.D."/>
            <person name="Roe B.A."/>
        </authorList>
    </citation>
    <scope>NUCLEOTIDE SEQUENCE [LARGE SCALE GENOMIC DNA]</scope>
    <source>
        <strain evidence="2">A17</strain>
        <strain evidence="3 4">cv. Jemalong A17</strain>
    </source>
</reference>